<feature type="transmembrane region" description="Helical" evidence="7">
    <location>
        <begin position="94"/>
        <end position="110"/>
    </location>
</feature>
<dbReference type="RefSeq" id="WP_084275628.1">
    <property type="nucleotide sequence ID" value="NZ_AP026671.1"/>
</dbReference>
<evidence type="ECO:0000256" key="4">
    <source>
        <dbReference type="ARBA" id="ARBA00022692"/>
    </source>
</evidence>
<comment type="subcellular location">
    <subcellularLocation>
        <location evidence="1 7">Cell membrane</location>
        <topology evidence="1 7">Multi-pass membrane protein</topology>
    </subcellularLocation>
</comment>
<evidence type="ECO:0000313" key="9">
    <source>
        <dbReference type="EMBL" id="SMC09397.1"/>
    </source>
</evidence>
<feature type="transmembrane region" description="Helical" evidence="7">
    <location>
        <begin position="51"/>
        <end position="73"/>
    </location>
</feature>
<comment type="similarity">
    <text evidence="2 7">Belongs to the DedA family.</text>
</comment>
<sequence length="186" mass="21346">MILKFFSYPISLLLAHGYLALFIWSILEGEIGLMLAGWLAHQGKVFTFENIIIVAFIGALIGDTFTFSVGRFFRKRALAWLNAHPQKKDIAQKLIKKYGSLIIIFERFIYGTHIPVMLTLGMSGYSYVKFYIYEVIGVFLWAVTFTSIGFYLGDTAIQIVVLLQKKLLALLVFILFVLWIFKLQKE</sequence>
<dbReference type="Proteomes" id="UP000192602">
    <property type="component" value="Unassembled WGS sequence"/>
</dbReference>
<keyword evidence="3 7" id="KW-1003">Cell membrane</keyword>
<dbReference type="GO" id="GO:0005886">
    <property type="term" value="C:plasma membrane"/>
    <property type="evidence" value="ECO:0007669"/>
    <property type="project" value="UniProtKB-SubCell"/>
</dbReference>
<dbReference type="EMBL" id="FWWZ01000001">
    <property type="protein sequence ID" value="SMC09397.1"/>
    <property type="molecule type" value="Genomic_DNA"/>
</dbReference>
<gene>
    <name evidence="9" type="ORF">SAMN05660197_1204</name>
</gene>
<dbReference type="PANTHER" id="PTHR30353:SF15">
    <property type="entry name" value="INNER MEMBRANE PROTEIN YABI"/>
    <property type="match status" value="1"/>
</dbReference>
<name>A0A1W1WSX7_9BACT</name>
<dbReference type="STRING" id="1069081.SAMN05660197_1204"/>
<evidence type="ECO:0000256" key="1">
    <source>
        <dbReference type="ARBA" id="ARBA00004651"/>
    </source>
</evidence>
<dbReference type="Pfam" id="PF09335">
    <property type="entry name" value="VTT_dom"/>
    <property type="match status" value="1"/>
</dbReference>
<accession>A0A1W1WSX7</accession>
<evidence type="ECO:0000313" key="10">
    <source>
        <dbReference type="Proteomes" id="UP000192602"/>
    </source>
</evidence>
<feature type="transmembrane region" description="Helical" evidence="7">
    <location>
        <begin position="159"/>
        <end position="181"/>
    </location>
</feature>
<organism evidence="9 10">
    <name type="scientific">Nitratiruptor tergarcus DSM 16512</name>
    <dbReference type="NCBI Taxonomy" id="1069081"/>
    <lineage>
        <taxon>Bacteria</taxon>
        <taxon>Pseudomonadati</taxon>
        <taxon>Campylobacterota</taxon>
        <taxon>Epsilonproteobacteria</taxon>
        <taxon>Nautiliales</taxon>
        <taxon>Nitratiruptoraceae</taxon>
        <taxon>Nitratiruptor</taxon>
    </lineage>
</organism>
<evidence type="ECO:0000256" key="2">
    <source>
        <dbReference type="ARBA" id="ARBA00010792"/>
    </source>
</evidence>
<evidence type="ECO:0000259" key="8">
    <source>
        <dbReference type="Pfam" id="PF09335"/>
    </source>
</evidence>
<reference evidence="10" key="1">
    <citation type="submission" date="2017-04" db="EMBL/GenBank/DDBJ databases">
        <authorList>
            <person name="Varghese N."/>
            <person name="Submissions S."/>
        </authorList>
    </citation>
    <scope>NUCLEOTIDE SEQUENCE [LARGE SCALE GENOMIC DNA]</scope>
    <source>
        <strain evidence="10">DSM 16512</strain>
    </source>
</reference>
<keyword evidence="10" id="KW-1185">Reference proteome</keyword>
<evidence type="ECO:0000256" key="5">
    <source>
        <dbReference type="ARBA" id="ARBA00022989"/>
    </source>
</evidence>
<feature type="transmembrane region" description="Helical" evidence="7">
    <location>
        <begin position="12"/>
        <end position="39"/>
    </location>
</feature>
<evidence type="ECO:0000256" key="6">
    <source>
        <dbReference type="ARBA" id="ARBA00023136"/>
    </source>
</evidence>
<dbReference type="AlphaFoldDB" id="A0A1W1WSX7"/>
<feature type="transmembrane region" description="Helical" evidence="7">
    <location>
        <begin position="130"/>
        <end position="152"/>
    </location>
</feature>
<feature type="domain" description="VTT" evidence="8">
    <location>
        <begin position="34"/>
        <end position="149"/>
    </location>
</feature>
<protein>
    <submittedName>
        <fullName evidence="9">Membrane protein DedA, SNARE-associated domain</fullName>
    </submittedName>
</protein>
<keyword evidence="4 7" id="KW-0812">Transmembrane</keyword>
<evidence type="ECO:0000256" key="3">
    <source>
        <dbReference type="ARBA" id="ARBA00022475"/>
    </source>
</evidence>
<evidence type="ECO:0000256" key="7">
    <source>
        <dbReference type="RuleBase" id="RU367016"/>
    </source>
</evidence>
<keyword evidence="6 7" id="KW-0472">Membrane</keyword>
<proteinExistence type="inferred from homology"/>
<dbReference type="PANTHER" id="PTHR30353">
    <property type="entry name" value="INNER MEMBRANE PROTEIN DEDA-RELATED"/>
    <property type="match status" value="1"/>
</dbReference>
<dbReference type="InterPro" id="IPR032816">
    <property type="entry name" value="VTT_dom"/>
</dbReference>
<dbReference type="InterPro" id="IPR032818">
    <property type="entry name" value="DedA-like"/>
</dbReference>
<keyword evidence="5 7" id="KW-1133">Transmembrane helix</keyword>
<dbReference type="OrthoDB" id="5372697at2"/>